<feature type="transmembrane region" description="Helical" evidence="1">
    <location>
        <begin position="22"/>
        <end position="41"/>
    </location>
</feature>
<gene>
    <name evidence="2" type="ORF">QYM36_018355</name>
</gene>
<evidence type="ECO:0000256" key="1">
    <source>
        <dbReference type="SAM" id="Phobius"/>
    </source>
</evidence>
<sequence>IINWISTGFLRSMSKGVVKFEWFLFFILAWPLELIIENVVFNDLNDFWKTWKDRLSVCFSWLWIIIWISPSTPRNVSKGVAKLEWCFIFPLAWLLEWIIENVVKSSLKDFWKTWTDRLSVWFSWLW</sequence>
<feature type="non-terminal residue" evidence="2">
    <location>
        <position position="126"/>
    </location>
</feature>
<keyword evidence="1" id="KW-0472">Membrane</keyword>
<evidence type="ECO:0000313" key="2">
    <source>
        <dbReference type="EMBL" id="KAK2703121.1"/>
    </source>
</evidence>
<protein>
    <submittedName>
        <fullName evidence="2">Uncharacterized protein</fullName>
    </submittedName>
</protein>
<accession>A0AA88KUU7</accession>
<dbReference type="EMBL" id="JAVRJZ010000116">
    <property type="protein sequence ID" value="KAK2703121.1"/>
    <property type="molecule type" value="Genomic_DNA"/>
</dbReference>
<organism evidence="2 3">
    <name type="scientific">Artemia franciscana</name>
    <name type="common">Brine shrimp</name>
    <name type="synonym">Artemia sanfranciscana</name>
    <dbReference type="NCBI Taxonomy" id="6661"/>
    <lineage>
        <taxon>Eukaryota</taxon>
        <taxon>Metazoa</taxon>
        <taxon>Ecdysozoa</taxon>
        <taxon>Arthropoda</taxon>
        <taxon>Crustacea</taxon>
        <taxon>Branchiopoda</taxon>
        <taxon>Anostraca</taxon>
        <taxon>Artemiidae</taxon>
        <taxon>Artemia</taxon>
    </lineage>
</organism>
<reference evidence="2" key="1">
    <citation type="submission" date="2023-07" db="EMBL/GenBank/DDBJ databases">
        <title>Chromosome-level genome assembly of Artemia franciscana.</title>
        <authorList>
            <person name="Jo E."/>
        </authorList>
    </citation>
    <scope>NUCLEOTIDE SEQUENCE</scope>
    <source>
        <tissue evidence="2">Whole body</tissue>
    </source>
</reference>
<name>A0AA88KUU7_ARTSF</name>
<comment type="caution">
    <text evidence="2">The sequence shown here is derived from an EMBL/GenBank/DDBJ whole genome shotgun (WGS) entry which is preliminary data.</text>
</comment>
<keyword evidence="3" id="KW-1185">Reference proteome</keyword>
<dbReference type="Proteomes" id="UP001187531">
    <property type="component" value="Unassembled WGS sequence"/>
</dbReference>
<feature type="non-terminal residue" evidence="2">
    <location>
        <position position="1"/>
    </location>
</feature>
<dbReference type="AlphaFoldDB" id="A0AA88KUU7"/>
<keyword evidence="1" id="KW-1133">Transmembrane helix</keyword>
<proteinExistence type="predicted"/>
<evidence type="ECO:0000313" key="3">
    <source>
        <dbReference type="Proteomes" id="UP001187531"/>
    </source>
</evidence>
<keyword evidence="1" id="KW-0812">Transmembrane</keyword>